<dbReference type="Proteomes" id="UP000053257">
    <property type="component" value="Unassembled WGS sequence"/>
</dbReference>
<protein>
    <submittedName>
        <fullName evidence="2">Uncharacterized protein</fullName>
    </submittedName>
</protein>
<sequence length="117" mass="13725">MDYGVSLGTLIRILRLELFQWDHNRPSFIAYTVQWLADLRRPKAVTVLCPEYCNQPPCFVLAPYMSIRSVHRYSTRVVFVARVYPILYILYVLANRIPLYTLLATSIQMVKVRISEE</sequence>
<name>A0A0C3S043_PHLG1</name>
<feature type="transmembrane region" description="Helical" evidence="1">
    <location>
        <begin position="73"/>
        <end position="94"/>
    </location>
</feature>
<evidence type="ECO:0000313" key="3">
    <source>
        <dbReference type="Proteomes" id="UP000053257"/>
    </source>
</evidence>
<evidence type="ECO:0000256" key="1">
    <source>
        <dbReference type="SAM" id="Phobius"/>
    </source>
</evidence>
<dbReference type="AlphaFoldDB" id="A0A0C3S043"/>
<gene>
    <name evidence="2" type="ORF">PHLGIDRAFT_305593</name>
</gene>
<accession>A0A0C3S043</accession>
<reference evidence="2 3" key="1">
    <citation type="journal article" date="2014" name="PLoS Genet.">
        <title>Analysis of the Phlebiopsis gigantea genome, transcriptome and secretome provides insight into its pioneer colonization strategies of wood.</title>
        <authorList>
            <person name="Hori C."/>
            <person name="Ishida T."/>
            <person name="Igarashi K."/>
            <person name="Samejima M."/>
            <person name="Suzuki H."/>
            <person name="Master E."/>
            <person name="Ferreira P."/>
            <person name="Ruiz-Duenas F.J."/>
            <person name="Held B."/>
            <person name="Canessa P."/>
            <person name="Larrondo L.F."/>
            <person name="Schmoll M."/>
            <person name="Druzhinina I.S."/>
            <person name="Kubicek C.P."/>
            <person name="Gaskell J.A."/>
            <person name="Kersten P."/>
            <person name="St John F."/>
            <person name="Glasner J."/>
            <person name="Sabat G."/>
            <person name="Splinter BonDurant S."/>
            <person name="Syed K."/>
            <person name="Yadav J."/>
            <person name="Mgbeahuruike A.C."/>
            <person name="Kovalchuk A."/>
            <person name="Asiegbu F.O."/>
            <person name="Lackner G."/>
            <person name="Hoffmeister D."/>
            <person name="Rencoret J."/>
            <person name="Gutierrez A."/>
            <person name="Sun H."/>
            <person name="Lindquist E."/>
            <person name="Barry K."/>
            <person name="Riley R."/>
            <person name="Grigoriev I.V."/>
            <person name="Henrissat B."/>
            <person name="Kues U."/>
            <person name="Berka R.M."/>
            <person name="Martinez A.T."/>
            <person name="Covert S.F."/>
            <person name="Blanchette R.A."/>
            <person name="Cullen D."/>
        </authorList>
    </citation>
    <scope>NUCLEOTIDE SEQUENCE [LARGE SCALE GENOMIC DNA]</scope>
    <source>
        <strain evidence="2 3">11061_1 CR5-6</strain>
    </source>
</reference>
<proteinExistence type="predicted"/>
<keyword evidence="3" id="KW-1185">Reference proteome</keyword>
<dbReference type="HOGENOM" id="CLU_2085640_0_0_1"/>
<keyword evidence="1" id="KW-0812">Transmembrane</keyword>
<keyword evidence="1" id="KW-0472">Membrane</keyword>
<dbReference type="EMBL" id="KN840691">
    <property type="protein sequence ID" value="KIP02232.1"/>
    <property type="molecule type" value="Genomic_DNA"/>
</dbReference>
<keyword evidence="1" id="KW-1133">Transmembrane helix</keyword>
<organism evidence="2 3">
    <name type="scientific">Phlebiopsis gigantea (strain 11061_1 CR5-6)</name>
    <name type="common">White-rot fungus</name>
    <name type="synonym">Peniophora gigantea</name>
    <dbReference type="NCBI Taxonomy" id="745531"/>
    <lineage>
        <taxon>Eukaryota</taxon>
        <taxon>Fungi</taxon>
        <taxon>Dikarya</taxon>
        <taxon>Basidiomycota</taxon>
        <taxon>Agaricomycotina</taxon>
        <taxon>Agaricomycetes</taxon>
        <taxon>Polyporales</taxon>
        <taxon>Phanerochaetaceae</taxon>
        <taxon>Phlebiopsis</taxon>
    </lineage>
</organism>
<evidence type="ECO:0000313" key="2">
    <source>
        <dbReference type="EMBL" id="KIP02232.1"/>
    </source>
</evidence>